<dbReference type="eggNOG" id="COG2433">
    <property type="taxonomic scope" value="Bacteria"/>
</dbReference>
<dbReference type="SUPFAM" id="SSF56935">
    <property type="entry name" value="Porins"/>
    <property type="match status" value="1"/>
</dbReference>
<dbReference type="KEGG" id="sur:STAUR_3370"/>
<dbReference type="EMBL" id="CP002271">
    <property type="protein sequence ID" value="ADO71162.1"/>
    <property type="molecule type" value="Genomic_DNA"/>
</dbReference>
<feature type="signal peptide" evidence="2">
    <location>
        <begin position="1"/>
        <end position="18"/>
    </location>
</feature>
<name>E3FYN7_STIAD</name>
<accession>E3FYN7</accession>
<keyword evidence="2" id="KW-0732">Signal</keyword>
<feature type="region of interest" description="Disordered" evidence="1">
    <location>
        <begin position="18"/>
        <end position="38"/>
    </location>
</feature>
<dbReference type="HOGENOM" id="CLU_041653_1_0_7"/>
<feature type="compositionally biased region" description="Basic and acidic residues" evidence="1">
    <location>
        <begin position="22"/>
        <end position="38"/>
    </location>
</feature>
<keyword evidence="4" id="KW-1185">Reference proteome</keyword>
<evidence type="ECO:0000313" key="3">
    <source>
        <dbReference type="EMBL" id="ADO71162.1"/>
    </source>
</evidence>
<dbReference type="InterPro" id="IPR023614">
    <property type="entry name" value="Porin_dom_sf"/>
</dbReference>
<dbReference type="RefSeq" id="WP_013375705.1">
    <property type="nucleotide sequence ID" value="NC_014623.1"/>
</dbReference>
<protein>
    <submittedName>
        <fullName evidence="3">Conserved uncharacterized protein</fullName>
    </submittedName>
</protein>
<feature type="chain" id="PRO_5003169115" evidence="2">
    <location>
        <begin position="19"/>
        <end position="446"/>
    </location>
</feature>
<dbReference type="OrthoDB" id="9768080at2"/>
<organism evidence="3 4">
    <name type="scientific">Stigmatella aurantiaca (strain DW4/3-1)</name>
    <dbReference type="NCBI Taxonomy" id="378806"/>
    <lineage>
        <taxon>Bacteria</taxon>
        <taxon>Pseudomonadati</taxon>
        <taxon>Myxococcota</taxon>
        <taxon>Myxococcia</taxon>
        <taxon>Myxococcales</taxon>
        <taxon>Cystobacterineae</taxon>
        <taxon>Archangiaceae</taxon>
        <taxon>Stigmatella</taxon>
    </lineage>
</organism>
<dbReference type="AlphaFoldDB" id="E3FYN7"/>
<evidence type="ECO:0000313" key="4">
    <source>
        <dbReference type="Proteomes" id="UP000001351"/>
    </source>
</evidence>
<evidence type="ECO:0000256" key="2">
    <source>
        <dbReference type="SAM" id="SignalP"/>
    </source>
</evidence>
<dbReference type="Proteomes" id="UP000001351">
    <property type="component" value="Chromosome"/>
</dbReference>
<dbReference type="STRING" id="378806.STAUR_3370"/>
<reference evidence="3 4" key="1">
    <citation type="journal article" date="2011" name="Mol. Biol. Evol.">
        <title>Comparative genomic analysis of fruiting body formation in Myxococcales.</title>
        <authorList>
            <person name="Huntley S."/>
            <person name="Hamann N."/>
            <person name="Wegener-Feldbrugge S."/>
            <person name="Treuner-Lange A."/>
            <person name="Kube M."/>
            <person name="Reinhardt R."/>
            <person name="Klages S."/>
            <person name="Muller R."/>
            <person name="Ronning C.M."/>
            <person name="Nierman W.C."/>
            <person name="Sogaard-Andersen L."/>
        </authorList>
    </citation>
    <scope>NUCLEOTIDE SEQUENCE [LARGE SCALE GENOMIC DNA]</scope>
    <source>
        <strain evidence="3 4">DW4/3-1</strain>
    </source>
</reference>
<sequence length="446" mass="49832">MRSALLFAVLLCATTALADPPAPKDGETEAEKEEQAEKALKRPRLEFKMSGYGDLQFTYYNYGENQNRVGGSQRDSRMTFDTTRLSLELEAELPDFGLEAEIEVEFEHGGTGASMELEYEEFGEFEVEVEKGGEVMVEELVLTKKFGKRFSLSIGRFYVAVGTLSAYSRPTDYLATVRSEAETLILPNTWHEMGLQAKADLGLVTLTAQAVNGLDSTAFNSQRWVAEGHQLRFEMARARDMAMVLRADVNRFEGLVFGVSGYYGGTTRNRPKPDLVKACENADSRQVAPCGYVPAGLLILDAHLSLVKGPWRAKAMVLWGNLQNADDISARNARLSNFLNVTRTPVAEHALAVWGELGRNVSPLLGLNSDHKVEPYVRFDYVDSQFNPRAELFDNPRFARAIYTVGAAYTLADLFFAKFDFGHRRLNDSSRFRPENTLRLSTGFSY</sequence>
<gene>
    <name evidence="3" type="ordered locus">STAUR_3370</name>
</gene>
<evidence type="ECO:0000256" key="1">
    <source>
        <dbReference type="SAM" id="MobiDB-lite"/>
    </source>
</evidence>
<proteinExistence type="predicted"/>
<dbReference type="Gene3D" id="2.40.160.10">
    <property type="entry name" value="Porin"/>
    <property type="match status" value="1"/>
</dbReference>